<dbReference type="EMBL" id="UOEI01000304">
    <property type="protein sequence ID" value="VAW01651.1"/>
    <property type="molecule type" value="Genomic_DNA"/>
</dbReference>
<proteinExistence type="predicted"/>
<keyword evidence="1" id="KW-1133">Transmembrane helix</keyword>
<feature type="transmembrane region" description="Helical" evidence="1">
    <location>
        <begin position="71"/>
        <end position="92"/>
    </location>
</feature>
<evidence type="ECO:0000256" key="1">
    <source>
        <dbReference type="SAM" id="Phobius"/>
    </source>
</evidence>
<feature type="transmembrane region" description="Helical" evidence="1">
    <location>
        <begin position="30"/>
        <end position="51"/>
    </location>
</feature>
<gene>
    <name evidence="2" type="ORF">MNBD_ACTINO01-994</name>
</gene>
<sequence length="207" mass="22045">MTTATINDFDTQTTTGPPERIMPQKVGSALWAPMFVMSLMGFTVGFVLAIIKANLIATGGNPLDIAAISQYQPAAMFLGFASVFAAISFAIAKILGEFRVGGGSVQQAANADVKTLQMPTTAKVFIGIMVMAMMVILAAVVLHIVAGATIAGGGVSALQVEQWTIWLEAARRFGVQLYLFSILLGLASIIQVIRYQSFRIRQVAETL</sequence>
<evidence type="ECO:0000313" key="2">
    <source>
        <dbReference type="EMBL" id="VAW01651.1"/>
    </source>
</evidence>
<feature type="transmembrane region" description="Helical" evidence="1">
    <location>
        <begin position="124"/>
        <end position="153"/>
    </location>
</feature>
<dbReference type="AlphaFoldDB" id="A0A3B0S6D8"/>
<accession>A0A3B0S6D8</accession>
<organism evidence="2">
    <name type="scientific">hydrothermal vent metagenome</name>
    <dbReference type="NCBI Taxonomy" id="652676"/>
    <lineage>
        <taxon>unclassified sequences</taxon>
        <taxon>metagenomes</taxon>
        <taxon>ecological metagenomes</taxon>
    </lineage>
</organism>
<keyword evidence="1" id="KW-0812">Transmembrane</keyword>
<protein>
    <submittedName>
        <fullName evidence="2">Uncharacterized protein</fullName>
    </submittedName>
</protein>
<feature type="transmembrane region" description="Helical" evidence="1">
    <location>
        <begin position="173"/>
        <end position="193"/>
    </location>
</feature>
<keyword evidence="1" id="KW-0472">Membrane</keyword>
<reference evidence="2" key="1">
    <citation type="submission" date="2018-06" db="EMBL/GenBank/DDBJ databases">
        <authorList>
            <person name="Zhirakovskaya E."/>
        </authorList>
    </citation>
    <scope>NUCLEOTIDE SEQUENCE</scope>
</reference>
<name>A0A3B0S6D8_9ZZZZ</name>